<evidence type="ECO:0000313" key="2">
    <source>
        <dbReference type="EMBL" id="SIR57461.1"/>
    </source>
</evidence>
<dbReference type="InterPro" id="IPR002586">
    <property type="entry name" value="CobQ/CobB/MinD/ParA_Nub-bd_dom"/>
</dbReference>
<sequence>MKVVALTSDKGGMGKSTAAINLACAATEAGLETAILDLDPQASVGRWARLRKKAGLPPRPFAEVCVPIDVEDRLGELKDAGAQLVLLDTAGRDNNAITTAIGAADLVLIPCHPTDLELSTLGPTLARLRADNKRHFVLLIDWSAGASRRRGDATTAIERAGGRVAPAIYTHRADYRVAIEQGQGVTEFQPHQAASIEIRKVWRWLRVEIGMPDIAALAAAGRE</sequence>
<dbReference type="PIRSF" id="PIRSF009320">
    <property type="entry name" value="Nuc_binding_HP_1000"/>
    <property type="match status" value="1"/>
</dbReference>
<feature type="domain" description="CobQ/CobB/MinD/ParA nucleotide binding" evidence="1">
    <location>
        <begin position="4"/>
        <end position="46"/>
    </location>
</feature>
<dbReference type="PANTHER" id="PTHR13696">
    <property type="entry name" value="P-LOOP CONTAINING NUCLEOSIDE TRIPHOSPHATE HYDROLASE"/>
    <property type="match status" value="1"/>
</dbReference>
<organism evidence="2 3">
    <name type="scientific">Acidiphilium rubrum</name>
    <dbReference type="NCBI Taxonomy" id="526"/>
    <lineage>
        <taxon>Bacteria</taxon>
        <taxon>Pseudomonadati</taxon>
        <taxon>Pseudomonadota</taxon>
        <taxon>Alphaproteobacteria</taxon>
        <taxon>Acetobacterales</taxon>
        <taxon>Acidocellaceae</taxon>
        <taxon>Acidiphilium</taxon>
    </lineage>
</organism>
<dbReference type="PANTHER" id="PTHR13696:SF96">
    <property type="entry name" value="COBQ_COBB_MIND_PARA NUCLEOTIDE BINDING DOMAIN-CONTAINING PROTEIN"/>
    <property type="match status" value="1"/>
</dbReference>
<proteinExistence type="predicted"/>
<dbReference type="AlphaFoldDB" id="A0A8G2CP79"/>
<protein>
    <submittedName>
        <fullName evidence="2">Chromosome partitioning protein</fullName>
    </submittedName>
</protein>
<dbReference type="InterPro" id="IPR027417">
    <property type="entry name" value="P-loop_NTPase"/>
</dbReference>
<gene>
    <name evidence="2" type="ORF">SAMN05421828_1613</name>
</gene>
<dbReference type="Proteomes" id="UP000186308">
    <property type="component" value="Unassembled WGS sequence"/>
</dbReference>
<dbReference type="CDD" id="cd02042">
    <property type="entry name" value="ParAB_family"/>
    <property type="match status" value="1"/>
</dbReference>
<name>A0A8G2CP79_ACIRU</name>
<dbReference type="SUPFAM" id="SSF52540">
    <property type="entry name" value="P-loop containing nucleoside triphosphate hydrolases"/>
    <property type="match status" value="1"/>
</dbReference>
<dbReference type="OrthoDB" id="9804460at2"/>
<accession>A0A8G2CP79</accession>
<dbReference type="Gene3D" id="3.40.50.300">
    <property type="entry name" value="P-loop containing nucleotide triphosphate hydrolases"/>
    <property type="match status" value="1"/>
</dbReference>
<dbReference type="InterPro" id="IPR050678">
    <property type="entry name" value="DNA_Partitioning_ATPase"/>
</dbReference>
<comment type="caution">
    <text evidence="2">The sequence shown here is derived from an EMBL/GenBank/DDBJ whole genome shotgun (WGS) entry which is preliminary data.</text>
</comment>
<reference evidence="2 3" key="1">
    <citation type="submission" date="2017-01" db="EMBL/GenBank/DDBJ databases">
        <authorList>
            <person name="Varghese N."/>
            <person name="Submissions S."/>
        </authorList>
    </citation>
    <scope>NUCLEOTIDE SEQUENCE [LARGE SCALE GENOMIC DNA]</scope>
    <source>
        <strain evidence="2 3">ATCC 35905</strain>
    </source>
</reference>
<dbReference type="EMBL" id="FTNE01000061">
    <property type="protein sequence ID" value="SIR57461.1"/>
    <property type="molecule type" value="Genomic_DNA"/>
</dbReference>
<dbReference type="RefSeq" id="WP_029314213.1">
    <property type="nucleotide sequence ID" value="NZ_FTNE01000061.1"/>
</dbReference>
<evidence type="ECO:0000313" key="3">
    <source>
        <dbReference type="Proteomes" id="UP000186308"/>
    </source>
</evidence>
<keyword evidence="3" id="KW-1185">Reference proteome</keyword>
<dbReference type="Pfam" id="PF01656">
    <property type="entry name" value="CbiA"/>
    <property type="match status" value="1"/>
</dbReference>
<evidence type="ECO:0000259" key="1">
    <source>
        <dbReference type="Pfam" id="PF01656"/>
    </source>
</evidence>